<dbReference type="GO" id="GO:0000272">
    <property type="term" value="P:polysaccharide catabolic process"/>
    <property type="evidence" value="ECO:0007669"/>
    <property type="project" value="UniProtKB-KW"/>
</dbReference>
<keyword evidence="8" id="KW-0624">Polysaccharide degradation</keyword>
<feature type="domain" description="Glycosyl hydrolase family 81 N-terminal" evidence="10">
    <location>
        <begin position="144"/>
        <end position="464"/>
    </location>
</feature>
<evidence type="ECO:0000256" key="1">
    <source>
        <dbReference type="ARBA" id="ARBA00000382"/>
    </source>
</evidence>
<evidence type="ECO:0000256" key="8">
    <source>
        <dbReference type="ARBA" id="ARBA00023326"/>
    </source>
</evidence>
<evidence type="ECO:0000256" key="7">
    <source>
        <dbReference type="ARBA" id="ARBA00023316"/>
    </source>
</evidence>
<name>A0A177D789_ALTAL</name>
<dbReference type="Gene3D" id="1.10.287.1170">
    <property type="entry name" value="glycoside hydrolase family 81 endo-[beta] glucanase"/>
    <property type="match status" value="1"/>
</dbReference>
<evidence type="ECO:0000256" key="3">
    <source>
        <dbReference type="ARBA" id="ARBA00012780"/>
    </source>
</evidence>
<evidence type="ECO:0000256" key="6">
    <source>
        <dbReference type="ARBA" id="ARBA00023295"/>
    </source>
</evidence>
<feature type="domain" description="Glycosyl hydrolase family 81 C-terminal" evidence="11">
    <location>
        <begin position="478"/>
        <end position="826"/>
    </location>
</feature>
<dbReference type="InterPro" id="IPR040451">
    <property type="entry name" value="GH81_N"/>
</dbReference>
<keyword evidence="7" id="KW-0961">Cell wall biogenesis/degradation</keyword>
<keyword evidence="5" id="KW-0119">Carbohydrate metabolism</keyword>
<organism evidence="12 13">
    <name type="scientific">Alternaria alternata</name>
    <name type="common">Alternaria rot fungus</name>
    <name type="synonym">Torula alternata</name>
    <dbReference type="NCBI Taxonomy" id="5599"/>
    <lineage>
        <taxon>Eukaryota</taxon>
        <taxon>Fungi</taxon>
        <taxon>Dikarya</taxon>
        <taxon>Ascomycota</taxon>
        <taxon>Pezizomycotina</taxon>
        <taxon>Dothideomycetes</taxon>
        <taxon>Pleosporomycetidae</taxon>
        <taxon>Pleosporales</taxon>
        <taxon>Pleosporineae</taxon>
        <taxon>Pleosporaceae</taxon>
        <taxon>Alternaria</taxon>
        <taxon>Alternaria sect. Alternaria</taxon>
        <taxon>Alternaria alternata complex</taxon>
    </lineage>
</organism>
<dbReference type="EC" id="3.2.1.39" evidence="3"/>
<dbReference type="InterPro" id="IPR040720">
    <property type="entry name" value="GH81_C"/>
</dbReference>
<comment type="similarity">
    <text evidence="2">Belongs to the glycosyl hydrolase 81 family.</text>
</comment>
<dbReference type="GO" id="GO:0042973">
    <property type="term" value="F:glucan endo-1,3-beta-D-glucosidase activity"/>
    <property type="evidence" value="ECO:0007669"/>
    <property type="project" value="UniProtKB-EC"/>
</dbReference>
<keyword evidence="6" id="KW-0326">Glycosidase</keyword>
<evidence type="ECO:0000256" key="9">
    <source>
        <dbReference type="SAM" id="MobiDB-lite"/>
    </source>
</evidence>
<gene>
    <name evidence="12" type="ORF">CC77DRAFT_1025407</name>
</gene>
<dbReference type="KEGG" id="aalt:CC77DRAFT_1025407"/>
<evidence type="ECO:0000259" key="11">
    <source>
        <dbReference type="Pfam" id="PF17652"/>
    </source>
</evidence>
<proteinExistence type="inferred from homology"/>
<keyword evidence="13" id="KW-1185">Reference proteome</keyword>
<evidence type="ECO:0000256" key="4">
    <source>
        <dbReference type="ARBA" id="ARBA00022801"/>
    </source>
</evidence>
<dbReference type="GeneID" id="29111655"/>
<feature type="compositionally biased region" description="Polar residues" evidence="9">
    <location>
        <begin position="63"/>
        <end position="77"/>
    </location>
</feature>
<dbReference type="FunFam" id="1.10.287.1170:FF:000001">
    <property type="entry name" value="Endo-1,3-beta-glucanase Engl1"/>
    <property type="match status" value="1"/>
</dbReference>
<dbReference type="EMBL" id="KV441497">
    <property type="protein sequence ID" value="OAG14789.1"/>
    <property type="molecule type" value="Genomic_DNA"/>
</dbReference>
<dbReference type="STRING" id="5599.A0A177D789"/>
<dbReference type="InterPro" id="IPR005200">
    <property type="entry name" value="Endo-beta-glucanase"/>
</dbReference>
<keyword evidence="4" id="KW-0378">Hydrolase</keyword>
<accession>A0A177D789</accession>
<dbReference type="PANTHER" id="PTHR31983">
    <property type="entry name" value="ENDO-1,3(4)-BETA-GLUCANASE 1"/>
    <property type="match status" value="1"/>
</dbReference>
<sequence length="940" mass="102897">MAYLPRLYILSPLQLALTHVSSVRSLPAHGGAKRDPNIVIAREITLTDVSVTTSYSTAITSLQSVSPTGEPSNSGSFLTGLPSGGFTKDPADGPGTTTATKPLCPNETPLSPGPTAPFNPVSSNIFQPIATGAPPPALPSRADHPVQKQHIDDKDVPIQTNKFYANFFLGSRSFSTWTHPYSLSWDNNPNDGSYGIAISHTTRDRFAFVPDANNTRFFISPIGIHHIILTAAELKSDTSLSLERLGAFSTWVNLRPNSMQGTRILMSLPVAQGMGMVTAVYDRAKPVIKTTVFFLSLDWVERVNGVTDKYRIVLNDGSHWLLYVTSDGSIGTLPFVLENSTTITGPADFIGKIQVTKNPSGEAVESIFDYSAGVYAVNATISATVNGAFGSYTIDWAKGGLVERPLLMYALPHHVESFDQQTAASLKDITLVTTTKGFARAIVADRMTMVENDLPDTIGFAPWAKNPNAAGGSENINVNSQALALINQAGIAELSQDMIRQTSLNSMYYSGKGLAKFATIIYTLNSMTGNSQYAAAGLDRLKDAFNVFVNNTQPEPLVYDQVWKGIVSGASYSGDLGLDFGNTLYNDHHFHYGYFMYTAAVIGHLDPTWLGQGSNKAWVNSLVRDFANPVADEYFPFQRSFDWFHGHSWAKGLFESGDGKDQESTSEDTFATYAIKMWGRVIQDPNMEARGNLQLAVQARSIKNYFLMEANNTNQPAGFVKNKATGILFENKIDHTTYFGGNIEYIEGIHMIPLNPSSAYTRRRQFVQEEWATYFDNGRAEQVQGGWKSILKANQALFDQKASYEFFSNPNFNEQLDGGASRTWYLAYSAALLAADELATQRDLQMDYAGPELPLGSAQKIEARGSPAVGEYSTWSSGFNWPTPSSTKPAWSSGFNWPTKPGIEPTATSTPTEPAMVTMVADTDTLNKRDDRKTLWELAL</sequence>
<feature type="region of interest" description="Disordered" evidence="9">
    <location>
        <begin position="63"/>
        <end position="114"/>
    </location>
</feature>
<evidence type="ECO:0000256" key="2">
    <source>
        <dbReference type="ARBA" id="ARBA00010730"/>
    </source>
</evidence>
<comment type="catalytic activity">
    <reaction evidence="1">
        <text>Hydrolysis of (1-&gt;3)-beta-D-glucosidic linkages in (1-&gt;3)-beta-D-glucans.</text>
        <dbReference type="EC" id="3.2.1.39"/>
    </reaction>
</comment>
<dbReference type="VEuPathDB" id="FungiDB:CC77DRAFT_1025407"/>
<protein>
    <recommendedName>
        <fullName evidence="3">glucan endo-1,3-beta-D-glucosidase</fullName>
        <ecNumber evidence="3">3.2.1.39</ecNumber>
    </recommendedName>
</protein>
<dbReference type="PANTHER" id="PTHR31983:SF0">
    <property type="entry name" value="GLUCAN ENDO-1,3-BETA-D-GLUCOSIDASE 2"/>
    <property type="match status" value="1"/>
</dbReference>
<evidence type="ECO:0000256" key="5">
    <source>
        <dbReference type="ARBA" id="ARBA00023277"/>
    </source>
</evidence>
<evidence type="ECO:0000259" key="10">
    <source>
        <dbReference type="Pfam" id="PF03639"/>
    </source>
</evidence>
<evidence type="ECO:0000313" key="13">
    <source>
        <dbReference type="Proteomes" id="UP000077248"/>
    </source>
</evidence>
<dbReference type="GO" id="GO:0071555">
    <property type="term" value="P:cell wall organization"/>
    <property type="evidence" value="ECO:0007669"/>
    <property type="project" value="UniProtKB-KW"/>
</dbReference>
<dbReference type="GO" id="GO:0009986">
    <property type="term" value="C:cell surface"/>
    <property type="evidence" value="ECO:0007669"/>
    <property type="project" value="TreeGrafter"/>
</dbReference>
<dbReference type="Pfam" id="PF17652">
    <property type="entry name" value="Glyco_hydro81C"/>
    <property type="match status" value="1"/>
</dbReference>
<dbReference type="AlphaFoldDB" id="A0A177D789"/>
<dbReference type="Pfam" id="PF03639">
    <property type="entry name" value="Glyco_hydro_81"/>
    <property type="match status" value="1"/>
</dbReference>
<dbReference type="Gene3D" id="1.20.5.420">
    <property type="entry name" value="Immunoglobulin FC, subunit C"/>
    <property type="match status" value="1"/>
</dbReference>
<reference evidence="12 13" key="1">
    <citation type="submission" date="2016-05" db="EMBL/GenBank/DDBJ databases">
        <title>Comparative analysis of secretome profiles of manganese(II)-oxidizing ascomycete fungi.</title>
        <authorList>
            <consortium name="DOE Joint Genome Institute"/>
            <person name="Zeiner C.A."/>
            <person name="Purvine S.O."/>
            <person name="Zink E.M."/>
            <person name="Wu S."/>
            <person name="Pasa-Tolic L."/>
            <person name="Chaput D.L."/>
            <person name="Haridas S."/>
            <person name="Grigoriev I.V."/>
            <person name="Santelli C.M."/>
            <person name="Hansel C.M."/>
        </authorList>
    </citation>
    <scope>NUCLEOTIDE SEQUENCE [LARGE SCALE GENOMIC DNA]</scope>
    <source>
        <strain evidence="12 13">SRC1lrK2f</strain>
    </source>
</reference>
<dbReference type="Proteomes" id="UP000077248">
    <property type="component" value="Unassembled WGS sequence"/>
</dbReference>
<evidence type="ECO:0000313" key="12">
    <source>
        <dbReference type="EMBL" id="OAG14789.1"/>
    </source>
</evidence>
<dbReference type="PROSITE" id="PS52008">
    <property type="entry name" value="GH81"/>
    <property type="match status" value="1"/>
</dbReference>
<dbReference type="OMA" id="DTMFAYA"/>
<dbReference type="GO" id="GO:0052861">
    <property type="term" value="F:endo-1,3(4)-beta-glucanase activity"/>
    <property type="evidence" value="ECO:0007669"/>
    <property type="project" value="InterPro"/>
</dbReference>
<dbReference type="Gene3D" id="2.70.98.30">
    <property type="entry name" value="Golgi alpha-mannosidase II, domain 4"/>
    <property type="match status" value="1"/>
</dbReference>
<dbReference type="RefSeq" id="XP_018380210.1">
    <property type="nucleotide sequence ID" value="XM_018526061.1"/>
</dbReference>